<dbReference type="EMBL" id="CH473950">
    <property type="protein sequence ID" value="EDM16030.1"/>
    <property type="molecule type" value="Genomic_DNA"/>
</dbReference>
<accession>A6HS42</accession>
<name>A6HS42_RAT</name>
<sequence length="36" mass="3598">MRRCLAAAAAPGEAPLELFSGISSALPERANGDASP</sequence>
<dbReference type="AlphaFoldDB" id="A6HS42"/>
<feature type="non-terminal residue" evidence="1">
    <location>
        <position position="36"/>
    </location>
</feature>
<evidence type="ECO:0000313" key="2">
    <source>
        <dbReference type="Proteomes" id="UP000234681"/>
    </source>
</evidence>
<organism evidence="1 2">
    <name type="scientific">Rattus norvegicus</name>
    <name type="common">Rat</name>
    <dbReference type="NCBI Taxonomy" id="10116"/>
    <lineage>
        <taxon>Eukaryota</taxon>
        <taxon>Metazoa</taxon>
        <taxon>Chordata</taxon>
        <taxon>Craniata</taxon>
        <taxon>Vertebrata</taxon>
        <taxon>Euteleostomi</taxon>
        <taxon>Mammalia</taxon>
        <taxon>Eutheria</taxon>
        <taxon>Euarchontoglires</taxon>
        <taxon>Glires</taxon>
        <taxon>Rodentia</taxon>
        <taxon>Myomorpha</taxon>
        <taxon>Muroidea</taxon>
        <taxon>Muridae</taxon>
        <taxon>Murinae</taxon>
        <taxon>Rattus</taxon>
    </lineage>
</organism>
<proteinExistence type="predicted"/>
<evidence type="ECO:0000313" key="1">
    <source>
        <dbReference type="EMBL" id="EDM16030.1"/>
    </source>
</evidence>
<gene>
    <name evidence="1" type="ORF">rCG_59797</name>
</gene>
<protein>
    <submittedName>
        <fullName evidence="1">RCG59797</fullName>
    </submittedName>
</protein>
<reference evidence="1 2" key="1">
    <citation type="submission" date="2005-09" db="EMBL/GenBank/DDBJ databases">
        <authorList>
            <person name="Mural R.J."/>
            <person name="Li P.W."/>
            <person name="Adams M.D."/>
            <person name="Amanatides P.G."/>
            <person name="Baden-Tillson H."/>
            <person name="Barnstead M."/>
            <person name="Chin S.H."/>
            <person name="Dew I."/>
            <person name="Evans C.A."/>
            <person name="Ferriera S."/>
            <person name="Flanigan M."/>
            <person name="Fosler C."/>
            <person name="Glodek A."/>
            <person name="Gu Z."/>
            <person name="Holt R.A."/>
            <person name="Jennings D."/>
            <person name="Kraft C.L."/>
            <person name="Lu F."/>
            <person name="Nguyen T."/>
            <person name="Nusskern D.R."/>
            <person name="Pfannkoch C.M."/>
            <person name="Sitter C."/>
            <person name="Sutton G.G."/>
            <person name="Venter J.C."/>
            <person name="Wang Z."/>
            <person name="Woodage T."/>
            <person name="Zheng X.H."/>
            <person name="Zhong F."/>
        </authorList>
    </citation>
    <scope>NUCLEOTIDE SEQUENCE [LARGE SCALE GENOMIC DNA]</scope>
    <source>
        <strain>BN</strain>
        <strain evidence="2">Sprague-Dawley</strain>
    </source>
</reference>
<dbReference type="Proteomes" id="UP000234681">
    <property type="component" value="Chromosome 7"/>
</dbReference>